<reference evidence="5 6" key="2">
    <citation type="submission" date="2017-04" db="EMBL/GenBank/DDBJ databases">
        <title>CpG methylation of centromeres and impact of large insertions on vertebrate speciation.</title>
        <authorList>
            <person name="Ichikawa K."/>
            <person name="Yoshimura J."/>
            <person name="Morishita S."/>
        </authorList>
    </citation>
    <scope>NUCLEOTIDE SEQUENCE</scope>
    <source>
        <strain evidence="5 6">HSOK</strain>
    </source>
</reference>
<evidence type="ECO:0000256" key="1">
    <source>
        <dbReference type="ARBA" id="ARBA00022729"/>
    </source>
</evidence>
<protein>
    <recommendedName>
        <fullName evidence="4">UMOD/GP2/OIT3-like D8C domain-containing protein</fullName>
    </recommendedName>
</protein>
<evidence type="ECO:0000313" key="6">
    <source>
        <dbReference type="Proteomes" id="UP000265200"/>
    </source>
</evidence>
<feature type="transmembrane region" description="Helical" evidence="3">
    <location>
        <begin position="131"/>
        <end position="152"/>
    </location>
</feature>
<keyword evidence="3" id="KW-1133">Transmembrane helix</keyword>
<organism evidence="5 6">
    <name type="scientific">Oryzias latipes</name>
    <name type="common">Japanese rice fish</name>
    <name type="synonym">Japanese killifish</name>
    <dbReference type="NCBI Taxonomy" id="8090"/>
    <lineage>
        <taxon>Eukaryota</taxon>
        <taxon>Metazoa</taxon>
        <taxon>Chordata</taxon>
        <taxon>Craniata</taxon>
        <taxon>Vertebrata</taxon>
        <taxon>Euteleostomi</taxon>
        <taxon>Actinopterygii</taxon>
        <taxon>Neopterygii</taxon>
        <taxon>Teleostei</taxon>
        <taxon>Neoteleostei</taxon>
        <taxon>Acanthomorphata</taxon>
        <taxon>Ovalentaria</taxon>
        <taxon>Atherinomorphae</taxon>
        <taxon>Beloniformes</taxon>
        <taxon>Adrianichthyidae</taxon>
        <taxon>Oryziinae</taxon>
        <taxon>Oryzias</taxon>
    </lineage>
</organism>
<reference evidence="5" key="4">
    <citation type="submission" date="2025-09" db="UniProtKB">
        <authorList>
            <consortium name="Ensembl"/>
        </authorList>
    </citation>
    <scope>IDENTIFICATION</scope>
    <source>
        <strain evidence="5">HSOK</strain>
    </source>
</reference>
<evidence type="ECO:0000256" key="3">
    <source>
        <dbReference type="SAM" id="Phobius"/>
    </source>
</evidence>
<proteinExistence type="predicted"/>
<keyword evidence="2" id="KW-1015">Disulfide bond</keyword>
<dbReference type="Proteomes" id="UP000265200">
    <property type="component" value="Chromosome 18"/>
</dbReference>
<dbReference type="InterPro" id="IPR057774">
    <property type="entry name" value="D8C_UMOD/GP2/OIT3-like"/>
</dbReference>
<reference key="1">
    <citation type="journal article" date="2007" name="Nature">
        <title>The medaka draft genome and insights into vertebrate genome evolution.</title>
        <authorList>
            <person name="Kasahara M."/>
            <person name="Naruse K."/>
            <person name="Sasaki S."/>
            <person name="Nakatani Y."/>
            <person name="Qu W."/>
            <person name="Ahsan B."/>
            <person name="Yamada T."/>
            <person name="Nagayasu Y."/>
            <person name="Doi K."/>
            <person name="Kasai Y."/>
            <person name="Jindo T."/>
            <person name="Kobayashi D."/>
            <person name="Shimada A."/>
            <person name="Toyoda A."/>
            <person name="Kuroki Y."/>
            <person name="Fujiyama A."/>
            <person name="Sasaki T."/>
            <person name="Shimizu A."/>
            <person name="Asakawa S."/>
            <person name="Shimizu N."/>
            <person name="Hashimoto S."/>
            <person name="Yang J."/>
            <person name="Lee Y."/>
            <person name="Matsushima K."/>
            <person name="Sugano S."/>
            <person name="Sakaizumi M."/>
            <person name="Narita T."/>
            <person name="Ohishi K."/>
            <person name="Haga S."/>
            <person name="Ohta F."/>
            <person name="Nomoto H."/>
            <person name="Nogata K."/>
            <person name="Morishita T."/>
            <person name="Endo T."/>
            <person name="Shin-I T."/>
            <person name="Takeda H."/>
            <person name="Morishita S."/>
            <person name="Kohara Y."/>
        </authorList>
    </citation>
    <scope>NUCLEOTIDE SEQUENCE [LARGE SCALE GENOMIC DNA]</scope>
    <source>
        <strain>Hd-rR</strain>
    </source>
</reference>
<keyword evidence="1" id="KW-0732">Signal</keyword>
<keyword evidence="3" id="KW-0472">Membrane</keyword>
<dbReference type="PANTHER" id="PTHR36191">
    <property type="entry name" value="ENDO/EXONUCLEASE/PHOSPHATASE DOMAIN-CONTAINING PROTEIN-RELATED"/>
    <property type="match status" value="1"/>
</dbReference>
<sequence length="154" mass="17460">MRVLQIICSSGLDVFTINGIETCVDPCNNYAVLNDDWRSVGSTDNIYAHCDQNINWNVWYRMFLGGNSAQIPETCVPEFRCGTSAPLWINGVHPTQSEGIVSRTVCNAWSGSCCYFPTHTIKVKLCYGSYYVYKLCIQFMYSLLYIFFAVTVKL</sequence>
<evidence type="ECO:0000259" key="4">
    <source>
        <dbReference type="Pfam" id="PF23283"/>
    </source>
</evidence>
<dbReference type="AlphaFoldDB" id="A0A3P9I0K5"/>
<evidence type="ECO:0000256" key="2">
    <source>
        <dbReference type="ARBA" id="ARBA00023157"/>
    </source>
</evidence>
<name>A0A3P9I0K5_ORYLA</name>
<feature type="domain" description="UMOD/GP2/OIT3-like D8C" evidence="4">
    <location>
        <begin position="60"/>
        <end position="137"/>
    </location>
</feature>
<dbReference type="Pfam" id="PF23283">
    <property type="entry name" value="D8C_UMOD"/>
    <property type="match status" value="1"/>
</dbReference>
<accession>A0A3P9I0K5</accession>
<reference evidence="5" key="3">
    <citation type="submission" date="2025-08" db="UniProtKB">
        <authorList>
            <consortium name="Ensembl"/>
        </authorList>
    </citation>
    <scope>IDENTIFICATION</scope>
    <source>
        <strain evidence="5">HSOK</strain>
    </source>
</reference>
<dbReference type="PANTHER" id="PTHR36191:SF4">
    <property type="entry name" value="VWFD DOMAIN-CONTAINING PROTEIN"/>
    <property type="match status" value="1"/>
</dbReference>
<dbReference type="Ensembl" id="ENSORLT00015020770.1">
    <property type="protein sequence ID" value="ENSORLP00015013428.1"/>
    <property type="gene ID" value="ENSORLG00015014298.1"/>
</dbReference>
<evidence type="ECO:0000313" key="5">
    <source>
        <dbReference type="Ensembl" id="ENSORLP00015013428.1"/>
    </source>
</evidence>
<keyword evidence="3" id="KW-0812">Transmembrane</keyword>